<sequence length="205" mass="23363">MRWHDCAGAYKAFFSLGSTCQTAHQLRRLGLRRIAGPLDWFISRNASDVSRLIRNRFNGLLDVNRLQVEGVDEMHYIVRDTGYNLESYHDFPLIQPWTDAYPDVARKLHRRAQALLSASASGPICFVRIGTSRSESLQLHQALSSIAPRGFRLLVINSNEDDYRIRHEDWGFPGIASVSIPRGFDWRGSDSAWWEIMRGFSVAAP</sequence>
<evidence type="ECO:0000313" key="1">
    <source>
        <dbReference type="EMBL" id="TVX99090.1"/>
    </source>
</evidence>
<dbReference type="InterPro" id="IPR014903">
    <property type="entry name" value="DUF1796"/>
</dbReference>
<name>A0A559JGU3_9BACL</name>
<comment type="caution">
    <text evidence="1">The sequence shown here is derived from an EMBL/GenBank/DDBJ whole genome shotgun (WGS) entry which is preliminary data.</text>
</comment>
<proteinExistence type="predicted"/>
<accession>A0A559JGU3</accession>
<dbReference type="Pfam" id="PF08795">
    <property type="entry name" value="DUF1796"/>
    <property type="match status" value="1"/>
</dbReference>
<dbReference type="Proteomes" id="UP000316330">
    <property type="component" value="Unassembled WGS sequence"/>
</dbReference>
<dbReference type="RefSeq" id="WP_144702906.1">
    <property type="nucleotide sequence ID" value="NZ_VNJJ01000007.1"/>
</dbReference>
<keyword evidence="2" id="KW-1185">Reference proteome</keyword>
<dbReference type="AlphaFoldDB" id="A0A559JGU3"/>
<protein>
    <recommendedName>
        <fullName evidence="3">Peptidase</fullName>
    </recommendedName>
</protein>
<organism evidence="1 2">
    <name type="scientific">Cohnella terricola</name>
    <dbReference type="NCBI Taxonomy" id="1289167"/>
    <lineage>
        <taxon>Bacteria</taxon>
        <taxon>Bacillati</taxon>
        <taxon>Bacillota</taxon>
        <taxon>Bacilli</taxon>
        <taxon>Bacillales</taxon>
        <taxon>Paenibacillaceae</taxon>
        <taxon>Cohnella</taxon>
    </lineage>
</organism>
<dbReference type="OrthoDB" id="5326008at2"/>
<dbReference type="EMBL" id="VNJJ01000007">
    <property type="protein sequence ID" value="TVX99090.1"/>
    <property type="molecule type" value="Genomic_DNA"/>
</dbReference>
<gene>
    <name evidence="1" type="ORF">FPZ45_14155</name>
</gene>
<evidence type="ECO:0008006" key="3">
    <source>
        <dbReference type="Google" id="ProtNLM"/>
    </source>
</evidence>
<reference evidence="1 2" key="1">
    <citation type="submission" date="2019-07" db="EMBL/GenBank/DDBJ databases">
        <authorList>
            <person name="Kim J."/>
        </authorList>
    </citation>
    <scope>NUCLEOTIDE SEQUENCE [LARGE SCALE GENOMIC DNA]</scope>
    <source>
        <strain evidence="1 2">G13</strain>
    </source>
</reference>
<evidence type="ECO:0000313" key="2">
    <source>
        <dbReference type="Proteomes" id="UP000316330"/>
    </source>
</evidence>